<dbReference type="PANTHER" id="PTHR13285">
    <property type="entry name" value="ACYLTRANSFERASE"/>
    <property type="match status" value="1"/>
</dbReference>
<keyword evidence="10" id="KW-1185">Reference proteome</keyword>
<dbReference type="EMBL" id="SEWF01000043">
    <property type="protein sequence ID" value="RYU93527.1"/>
    <property type="molecule type" value="Genomic_DNA"/>
</dbReference>
<feature type="transmembrane region" description="Helical" evidence="8">
    <location>
        <begin position="425"/>
        <end position="441"/>
    </location>
</feature>
<keyword evidence="3 7" id="KW-1003">Cell membrane</keyword>
<evidence type="ECO:0000256" key="5">
    <source>
        <dbReference type="ARBA" id="ARBA00022989"/>
    </source>
</evidence>
<dbReference type="Pfam" id="PF03062">
    <property type="entry name" value="MBOAT"/>
    <property type="match status" value="1"/>
</dbReference>
<dbReference type="GO" id="GO:0042121">
    <property type="term" value="P:alginic acid biosynthetic process"/>
    <property type="evidence" value="ECO:0007669"/>
    <property type="project" value="InterPro"/>
</dbReference>
<feature type="transmembrane region" description="Helical" evidence="8">
    <location>
        <begin position="7"/>
        <end position="26"/>
    </location>
</feature>
<evidence type="ECO:0000256" key="4">
    <source>
        <dbReference type="ARBA" id="ARBA00022692"/>
    </source>
</evidence>
<evidence type="ECO:0000313" key="9">
    <source>
        <dbReference type="EMBL" id="RYU93527.1"/>
    </source>
</evidence>
<dbReference type="OrthoDB" id="9805788at2"/>
<proteinExistence type="inferred from homology"/>
<evidence type="ECO:0000256" key="2">
    <source>
        <dbReference type="ARBA" id="ARBA00010323"/>
    </source>
</evidence>
<name>A0A4Q5LVJ4_9BACT</name>
<feature type="transmembrane region" description="Helical" evidence="8">
    <location>
        <begin position="46"/>
        <end position="64"/>
    </location>
</feature>
<organism evidence="9 10">
    <name type="scientific">Emticicia agri</name>
    <dbReference type="NCBI Taxonomy" id="2492393"/>
    <lineage>
        <taxon>Bacteria</taxon>
        <taxon>Pseudomonadati</taxon>
        <taxon>Bacteroidota</taxon>
        <taxon>Cytophagia</taxon>
        <taxon>Cytophagales</taxon>
        <taxon>Leadbetterellaceae</taxon>
        <taxon>Emticicia</taxon>
    </lineage>
</organism>
<dbReference type="InterPro" id="IPR028362">
    <property type="entry name" value="AlgI"/>
</dbReference>
<evidence type="ECO:0000313" key="10">
    <source>
        <dbReference type="Proteomes" id="UP000293162"/>
    </source>
</evidence>
<feature type="transmembrane region" description="Helical" evidence="8">
    <location>
        <begin position="323"/>
        <end position="341"/>
    </location>
</feature>
<dbReference type="InterPro" id="IPR004299">
    <property type="entry name" value="MBOAT_fam"/>
</dbReference>
<keyword evidence="6 7" id="KW-0472">Membrane</keyword>
<evidence type="ECO:0000256" key="6">
    <source>
        <dbReference type="ARBA" id="ARBA00023136"/>
    </source>
</evidence>
<feature type="transmembrane region" description="Helical" evidence="8">
    <location>
        <begin position="462"/>
        <end position="484"/>
    </location>
</feature>
<reference evidence="9 10" key="1">
    <citation type="submission" date="2019-02" db="EMBL/GenBank/DDBJ databases">
        <title>Bacterial novel species Emticicia sp. 17J42-9 isolated from soil.</title>
        <authorList>
            <person name="Jung H.-Y."/>
        </authorList>
    </citation>
    <scope>NUCLEOTIDE SEQUENCE [LARGE SCALE GENOMIC DNA]</scope>
    <source>
        <strain evidence="9 10">17J42-9</strain>
    </source>
</reference>
<evidence type="ECO:0000256" key="1">
    <source>
        <dbReference type="ARBA" id="ARBA00004651"/>
    </source>
</evidence>
<feature type="transmembrane region" description="Helical" evidence="8">
    <location>
        <begin position="362"/>
        <end position="379"/>
    </location>
</feature>
<dbReference type="InterPro" id="IPR051085">
    <property type="entry name" value="MB_O-acyltransferase"/>
</dbReference>
<feature type="transmembrane region" description="Helical" evidence="8">
    <location>
        <begin position="300"/>
        <end position="317"/>
    </location>
</feature>
<dbReference type="GO" id="GO:0016746">
    <property type="term" value="F:acyltransferase activity"/>
    <property type="evidence" value="ECO:0007669"/>
    <property type="project" value="UniProtKB-KW"/>
</dbReference>
<keyword evidence="4 8" id="KW-0812">Transmembrane</keyword>
<gene>
    <name evidence="9" type="ORF">EWM59_21720</name>
</gene>
<dbReference type="PIRSF" id="PIRSF016636">
    <property type="entry name" value="AlgI_DltB"/>
    <property type="match status" value="1"/>
</dbReference>
<dbReference type="RefSeq" id="WP_130023358.1">
    <property type="nucleotide sequence ID" value="NZ_SEWF01000043.1"/>
</dbReference>
<dbReference type="PANTHER" id="PTHR13285:SF18">
    <property type="entry name" value="PROTEIN-CYSTEINE N-PALMITOYLTRANSFERASE RASP"/>
    <property type="match status" value="1"/>
</dbReference>
<protein>
    <submittedName>
        <fullName evidence="9">MBOAT family protein</fullName>
    </submittedName>
</protein>
<dbReference type="GO" id="GO:0005886">
    <property type="term" value="C:plasma membrane"/>
    <property type="evidence" value="ECO:0007669"/>
    <property type="project" value="UniProtKB-SubCell"/>
</dbReference>
<dbReference type="InterPro" id="IPR024194">
    <property type="entry name" value="Ac/AlaTfrase_AlgI/DltB"/>
</dbReference>
<evidence type="ECO:0000256" key="7">
    <source>
        <dbReference type="PIRNR" id="PIRNR016636"/>
    </source>
</evidence>
<keyword evidence="7" id="KW-0012">Acyltransferase</keyword>
<dbReference type="AlphaFoldDB" id="A0A4Q5LVJ4"/>
<evidence type="ECO:0000256" key="8">
    <source>
        <dbReference type="SAM" id="Phobius"/>
    </source>
</evidence>
<keyword evidence="5 8" id="KW-1133">Transmembrane helix</keyword>
<dbReference type="PIRSF" id="PIRSF500217">
    <property type="entry name" value="AlgI"/>
    <property type="match status" value="1"/>
</dbReference>
<evidence type="ECO:0000256" key="3">
    <source>
        <dbReference type="ARBA" id="ARBA00022475"/>
    </source>
</evidence>
<keyword evidence="7" id="KW-0808">Transferase</keyword>
<comment type="similarity">
    <text evidence="2 7">Belongs to the membrane-bound acyltransferase family.</text>
</comment>
<comment type="caution">
    <text evidence="9">The sequence shown here is derived from an EMBL/GenBank/DDBJ whole genome shotgun (WGS) entry which is preliminary data.</text>
</comment>
<sequence>MIFNSIEFAIFFPIVTLVYFLLGHKHRWWWLLATSCYFYMFFKPEYILILGFTIVIDYFAGILIEQSEGARRKWYLVMSLIANLGVLAVFKYYNFFTLVVGEAGLASLPMLKILLPIGLSFHTFQAMSYTIEVYRGNQKAERHFGIYSLYVMFYPQLVAGPIERPQNVLHQFYEKHTFDYDRVTSGLKLMAWGLFKKVVIADRLALFVDKVYEHPLDYQGIPIIVATIFFSFQIYCDFSGYSDIAIGSAQVMGFKLMKNFDRPYFSKSISEFWRRWHISLSTWFRDYLYIPLGGNRVSTYRRYFNLFFVFTMSGLWHGANWNYIIWGALHGIYLVAAIILAKPRNFINKITGITKVPFLFKIVQVSITFILVAFAWIFFRGSYLELGWTWHLVTHLFTGLPSISEFLHVEYISQNVFLDKGAKEFFTAIALILFMEVIHYMQRDKSMRDIIAAKPTWVRWGIYYLFVMLFFIFGIFDSPAQFIYFQF</sequence>
<accession>A0A4Q5LVJ4</accession>
<dbReference type="Proteomes" id="UP000293162">
    <property type="component" value="Unassembled WGS sequence"/>
</dbReference>
<comment type="subcellular location">
    <subcellularLocation>
        <location evidence="1">Cell membrane</location>
        <topology evidence="1">Multi-pass membrane protein</topology>
    </subcellularLocation>
</comment>
<feature type="transmembrane region" description="Helical" evidence="8">
    <location>
        <begin position="76"/>
        <end position="93"/>
    </location>
</feature>